<evidence type="ECO:0000256" key="4">
    <source>
        <dbReference type="ARBA" id="ARBA00022692"/>
    </source>
</evidence>
<dbReference type="SUPFAM" id="SSF161098">
    <property type="entry name" value="MetI-like"/>
    <property type="match status" value="1"/>
</dbReference>
<comment type="caution">
    <text evidence="10">The sequence shown here is derived from an EMBL/GenBank/DDBJ whole genome shotgun (WGS) entry which is preliminary data.</text>
</comment>
<sequence>MIDFTILTDHFQEYMDGFLTTIESSALALLGCLILGTIIAVFRISPIKPLRWFGTAYVEFLRNIPVLITVFLFYAGGPVLHLNLSGFASGTIGLAVYTSAFVAEAIRAGINAVPKGQMEAGRSSGLSYIQTMRYIVLPQAFKIVIPPIGNQCINLIKNSATLGAVAGLDLMYQADIINSETFDVFSTYIFVGIFYLVLTIPLSLLFSYIERRLNRAY</sequence>
<feature type="transmembrane region" description="Helical" evidence="8">
    <location>
        <begin position="56"/>
        <end position="75"/>
    </location>
</feature>
<dbReference type="InterPro" id="IPR035906">
    <property type="entry name" value="MetI-like_sf"/>
</dbReference>
<keyword evidence="3" id="KW-1003">Cell membrane</keyword>
<keyword evidence="6 8" id="KW-1133">Transmembrane helix</keyword>
<dbReference type="PANTHER" id="PTHR30614:SF7">
    <property type="entry name" value="GLUTAMINE ABC TRANSPORTER PERMEASE PROTEIN GLNM-RELATED"/>
    <property type="match status" value="1"/>
</dbReference>
<evidence type="ECO:0000313" key="11">
    <source>
        <dbReference type="Proteomes" id="UP000027931"/>
    </source>
</evidence>
<feature type="domain" description="ABC transmembrane type-1" evidence="9">
    <location>
        <begin position="18"/>
        <end position="206"/>
    </location>
</feature>
<comment type="subcellular location">
    <subcellularLocation>
        <location evidence="1 8">Cell membrane</location>
        <topology evidence="1 8">Multi-pass membrane protein</topology>
    </subcellularLocation>
</comment>
<feature type="transmembrane region" description="Helical" evidence="8">
    <location>
        <begin position="188"/>
        <end position="209"/>
    </location>
</feature>
<dbReference type="OrthoDB" id="9805999at2"/>
<keyword evidence="7 8" id="KW-0472">Membrane</keyword>
<evidence type="ECO:0000259" key="9">
    <source>
        <dbReference type="PROSITE" id="PS50928"/>
    </source>
</evidence>
<keyword evidence="11" id="KW-1185">Reference proteome</keyword>
<reference evidence="10 11" key="1">
    <citation type="journal article" date="2013" name="Int. J. Syst. Evol. Microbiol.">
        <title>Tumebacillus flagellatus sp. nov., an alpha-amylase/pullulanase-producing bacterium isolated from cassava wastewater.</title>
        <authorList>
            <person name="Wang Q."/>
            <person name="Xie N."/>
            <person name="Qin Y."/>
            <person name="Shen N."/>
            <person name="Zhu J."/>
            <person name="Mi H."/>
            <person name="Huang R."/>
        </authorList>
    </citation>
    <scope>NUCLEOTIDE SEQUENCE [LARGE SCALE GENOMIC DNA]</scope>
    <source>
        <strain evidence="10 11">GST4</strain>
    </source>
</reference>
<dbReference type="GO" id="GO:0006865">
    <property type="term" value="P:amino acid transport"/>
    <property type="evidence" value="ECO:0007669"/>
    <property type="project" value="UniProtKB-KW"/>
</dbReference>
<dbReference type="CDD" id="cd06261">
    <property type="entry name" value="TM_PBP2"/>
    <property type="match status" value="1"/>
</dbReference>
<dbReference type="Pfam" id="PF00528">
    <property type="entry name" value="BPD_transp_1"/>
    <property type="match status" value="1"/>
</dbReference>
<comment type="similarity">
    <text evidence="8">Belongs to the binding-protein-dependent transport system permease family.</text>
</comment>
<dbReference type="PROSITE" id="PS50928">
    <property type="entry name" value="ABC_TM1"/>
    <property type="match status" value="1"/>
</dbReference>
<dbReference type="NCBIfam" id="TIGR01726">
    <property type="entry name" value="HEQRo_perm_3TM"/>
    <property type="match status" value="1"/>
</dbReference>
<dbReference type="GO" id="GO:0022857">
    <property type="term" value="F:transmembrane transporter activity"/>
    <property type="evidence" value="ECO:0007669"/>
    <property type="project" value="InterPro"/>
</dbReference>
<dbReference type="Gene3D" id="1.10.3720.10">
    <property type="entry name" value="MetI-like"/>
    <property type="match status" value="1"/>
</dbReference>
<evidence type="ECO:0000256" key="8">
    <source>
        <dbReference type="RuleBase" id="RU363032"/>
    </source>
</evidence>
<evidence type="ECO:0000256" key="1">
    <source>
        <dbReference type="ARBA" id="ARBA00004651"/>
    </source>
</evidence>
<accession>A0A074LRC2</accession>
<evidence type="ECO:0000313" key="10">
    <source>
        <dbReference type="EMBL" id="KEO84666.1"/>
    </source>
</evidence>
<feature type="transmembrane region" description="Helical" evidence="8">
    <location>
        <begin position="25"/>
        <end position="44"/>
    </location>
</feature>
<gene>
    <name evidence="10" type="ORF">EL26_03875</name>
</gene>
<dbReference type="InterPro" id="IPR043429">
    <property type="entry name" value="ArtM/GltK/GlnP/TcyL/YhdX-like"/>
</dbReference>
<dbReference type="InterPro" id="IPR010065">
    <property type="entry name" value="AA_ABC_transptr_permease_3TM"/>
</dbReference>
<dbReference type="GO" id="GO:0043190">
    <property type="term" value="C:ATP-binding cassette (ABC) transporter complex"/>
    <property type="evidence" value="ECO:0007669"/>
    <property type="project" value="InterPro"/>
</dbReference>
<keyword evidence="5" id="KW-0029">Amino-acid transport</keyword>
<dbReference type="STRING" id="1157490.EL26_03875"/>
<dbReference type="RefSeq" id="WP_038084604.1">
    <property type="nucleotide sequence ID" value="NZ_JMIR01000003.1"/>
</dbReference>
<evidence type="ECO:0000256" key="6">
    <source>
        <dbReference type="ARBA" id="ARBA00022989"/>
    </source>
</evidence>
<evidence type="ECO:0000256" key="3">
    <source>
        <dbReference type="ARBA" id="ARBA00022475"/>
    </source>
</evidence>
<dbReference type="AlphaFoldDB" id="A0A074LRC2"/>
<evidence type="ECO:0000256" key="5">
    <source>
        <dbReference type="ARBA" id="ARBA00022970"/>
    </source>
</evidence>
<name>A0A074LRC2_9BACL</name>
<dbReference type="PANTHER" id="PTHR30614">
    <property type="entry name" value="MEMBRANE COMPONENT OF AMINO ACID ABC TRANSPORTER"/>
    <property type="match status" value="1"/>
</dbReference>
<dbReference type="Proteomes" id="UP000027931">
    <property type="component" value="Unassembled WGS sequence"/>
</dbReference>
<protein>
    <submittedName>
        <fullName evidence="10">Glutamine ABC transporter permease</fullName>
    </submittedName>
</protein>
<evidence type="ECO:0000256" key="2">
    <source>
        <dbReference type="ARBA" id="ARBA00022448"/>
    </source>
</evidence>
<keyword evidence="4 8" id="KW-0812">Transmembrane</keyword>
<dbReference type="InterPro" id="IPR000515">
    <property type="entry name" value="MetI-like"/>
</dbReference>
<dbReference type="eggNOG" id="COG0765">
    <property type="taxonomic scope" value="Bacteria"/>
</dbReference>
<evidence type="ECO:0000256" key="7">
    <source>
        <dbReference type="ARBA" id="ARBA00023136"/>
    </source>
</evidence>
<dbReference type="FunFam" id="1.10.3720.10:FF:000033">
    <property type="entry name" value="Polar amino acid ABC transporter permease"/>
    <property type="match status" value="1"/>
</dbReference>
<organism evidence="10 11">
    <name type="scientific">Tumebacillus flagellatus</name>
    <dbReference type="NCBI Taxonomy" id="1157490"/>
    <lineage>
        <taxon>Bacteria</taxon>
        <taxon>Bacillati</taxon>
        <taxon>Bacillota</taxon>
        <taxon>Bacilli</taxon>
        <taxon>Bacillales</taxon>
        <taxon>Alicyclobacillaceae</taxon>
        <taxon>Tumebacillus</taxon>
    </lineage>
</organism>
<dbReference type="EMBL" id="JMIR01000003">
    <property type="protein sequence ID" value="KEO84666.1"/>
    <property type="molecule type" value="Genomic_DNA"/>
</dbReference>
<proteinExistence type="inferred from homology"/>
<keyword evidence="2 8" id="KW-0813">Transport</keyword>